<keyword evidence="1" id="KW-0175">Coiled coil</keyword>
<dbReference type="InterPro" id="IPR038729">
    <property type="entry name" value="Rad50/SbcC_AAA"/>
</dbReference>
<dbReference type="PANTHER" id="PTHR32182:SF22">
    <property type="entry name" value="ATP-DEPENDENT ENDONUCLEASE, OLD FAMILY-RELATED"/>
    <property type="match status" value="1"/>
</dbReference>
<evidence type="ECO:0000256" key="1">
    <source>
        <dbReference type="SAM" id="Coils"/>
    </source>
</evidence>
<accession>A0A255Y3U6</accession>
<dbReference type="GO" id="GO:0000731">
    <property type="term" value="P:DNA synthesis involved in DNA repair"/>
    <property type="evidence" value="ECO:0007669"/>
    <property type="project" value="TreeGrafter"/>
</dbReference>
<gene>
    <name evidence="3" type="ORF">CHU93_16690</name>
</gene>
<organism evidence="3 4">
    <name type="scientific">Sandarakinorhabdus cyanobacteriorum</name>
    <dbReference type="NCBI Taxonomy" id="1981098"/>
    <lineage>
        <taxon>Bacteria</taxon>
        <taxon>Pseudomonadati</taxon>
        <taxon>Pseudomonadota</taxon>
        <taxon>Alphaproteobacteria</taxon>
        <taxon>Sphingomonadales</taxon>
        <taxon>Sphingosinicellaceae</taxon>
        <taxon>Sandarakinorhabdus</taxon>
    </lineage>
</organism>
<dbReference type="PANTHER" id="PTHR32182">
    <property type="entry name" value="DNA REPLICATION AND REPAIR PROTEIN RECF"/>
    <property type="match status" value="1"/>
</dbReference>
<reference evidence="3 4" key="1">
    <citation type="submission" date="2017-07" db="EMBL/GenBank/DDBJ databases">
        <title>Sandarakinorhabdus cyanobacteriorum sp. nov., a novel bacterium isolated from cyanobacterial aggregates in a eutrophic lake.</title>
        <authorList>
            <person name="Cai H."/>
        </authorList>
    </citation>
    <scope>NUCLEOTIDE SEQUENCE [LARGE SCALE GENOMIC DNA]</scope>
    <source>
        <strain evidence="3 4">TH057</strain>
    </source>
</reference>
<evidence type="ECO:0000313" key="3">
    <source>
        <dbReference type="EMBL" id="OYQ23888.1"/>
    </source>
</evidence>
<dbReference type="InterPro" id="IPR027417">
    <property type="entry name" value="P-loop_NTPase"/>
</dbReference>
<dbReference type="SUPFAM" id="SSF52540">
    <property type="entry name" value="P-loop containing nucleoside triphosphate hydrolases"/>
    <property type="match status" value="1"/>
</dbReference>
<feature type="domain" description="Rad50/SbcC-type AAA" evidence="2">
    <location>
        <begin position="39"/>
        <end position="347"/>
    </location>
</feature>
<dbReference type="Gene3D" id="3.40.50.300">
    <property type="entry name" value="P-loop containing nucleotide triphosphate hydrolases"/>
    <property type="match status" value="2"/>
</dbReference>
<proteinExistence type="predicted"/>
<comment type="caution">
    <text evidence="3">The sequence shown here is derived from an EMBL/GenBank/DDBJ whole genome shotgun (WGS) entry which is preliminary data.</text>
</comment>
<dbReference type="GO" id="GO:0006302">
    <property type="term" value="P:double-strand break repair"/>
    <property type="evidence" value="ECO:0007669"/>
    <property type="project" value="InterPro"/>
</dbReference>
<evidence type="ECO:0000313" key="4">
    <source>
        <dbReference type="Proteomes" id="UP000216991"/>
    </source>
</evidence>
<name>A0A255Y3U6_9SPHN</name>
<dbReference type="AlphaFoldDB" id="A0A255Y3U6"/>
<protein>
    <recommendedName>
        <fullName evidence="2">Rad50/SbcC-type AAA domain-containing protein</fullName>
    </recommendedName>
</protein>
<dbReference type="EMBL" id="NOXT01000127">
    <property type="protein sequence ID" value="OYQ23888.1"/>
    <property type="molecule type" value="Genomic_DNA"/>
</dbReference>
<feature type="coiled-coil region" evidence="1">
    <location>
        <begin position="287"/>
        <end position="353"/>
    </location>
</feature>
<dbReference type="Pfam" id="PF13476">
    <property type="entry name" value="AAA_23"/>
    <property type="match status" value="1"/>
</dbReference>
<keyword evidence="4" id="KW-1185">Reference proteome</keyword>
<sequence>MGARGSVERQSRQEGHPGVWIESIRIEGGTLDGFLQQLCPGLNVLIGGRGTGKSSIIELIRFCLGAPPSSDAIAKDALEHALGVLGDGKITITLTDGKDRLEVSRIATDESDNCPFEVTPPLVFSQKEVEQIGARSQSRIRLVDTFVSGRGAAAAKQGPLHSRIKSTSSEIRSLLVEIDDISEKLLALPKLHAKLAELRQQGAAQRARSAELDSLRRQLDMLMPLASAANVRAASIERSAVRLGDWTDELELMVNRPPTIEVWPTEAATPDQLEPHRNRLAAVNQTLATAIAEYRRITAELETLRQTAQREKSAVEAQGREVRQKIEEQQKGASILDRQIAELSQEIAALNSLEALRAERIERIDRVSHQRQTALDEMHAQTLAFTHSRHQIAAKLTTALAPAIRVTVKPLADYRSYVSVLNGALRGSGLRYRELADRIVETFSPQEIAILAEKADANAIGSALEISEERAHRLAEALRGDAGTELLVTEVGDEVVIELLDGTSFKTTDFLSMGQRCTAVLPIILQQNERIIVLDQPEDHLDNAFVVGTLVQAIRARSGSAQTIIATHNPNIPVLGGADWVAHLESDGDRCFVQVAGALEETEVVNAITNIMEGGREAFQRRAAFYAESIASGT</sequence>
<evidence type="ECO:0000259" key="2">
    <source>
        <dbReference type="Pfam" id="PF13476"/>
    </source>
</evidence>
<dbReference type="Proteomes" id="UP000216991">
    <property type="component" value="Unassembled WGS sequence"/>
</dbReference>
<dbReference type="GO" id="GO:0016887">
    <property type="term" value="F:ATP hydrolysis activity"/>
    <property type="evidence" value="ECO:0007669"/>
    <property type="project" value="InterPro"/>
</dbReference>